<accession>A0A542ZNA4</accession>
<sequence length="526" mass="56543">MLHDDVAWLLRTARRFARDEVLREQVAFARGAGDAPPVDPAVVARWESGQVAPSYALVERYETVLGLPQGQLLTAVDTLARQEEPVRAQPALPPPRPAAPSARALQLLERALASESMTAADWDELSALMAGMSHVLIRAGDSEALLRRAQLEMSVSTGLDYARRTEAIARLAGHPQIAPVIVDLASATLEDPDAQVYSEIVALLNFTGMPGAGPLLARHVESPVNANALRAALFTAASQVRRRRLPAELTARLCRLAWEHLTSEHSSYRVRRSAANLIRAVDEPTRHRVAEAVLDGDRDSAAAAVLLGEGALPRTAAQRVMEQVRGHLVEVLGEPLEQHPTLLRLLDQAAQDTNEESRGSALAVLMLCPVAPALGRAYGQQLRLSLAEGDRVGAHEALSVLTWMPQPHDLDLLTDLAVGASPAGAGDEDLPVEASWAVGNCPEPDRSTAAAREERLAARVAELADEPGLDAEGRDRQLTALAYALGMRGRTDLLAGGPDLPAWRSSADWWLQLPDYVRPQAGVPLA</sequence>
<dbReference type="RefSeq" id="WP_141789571.1">
    <property type="nucleotide sequence ID" value="NZ_BAAAKX010000012.1"/>
</dbReference>
<dbReference type="OrthoDB" id="3765661at2"/>
<dbReference type="InterPro" id="IPR001387">
    <property type="entry name" value="Cro/C1-type_HTH"/>
</dbReference>
<reference evidence="2 3" key="1">
    <citation type="submission" date="2019-06" db="EMBL/GenBank/DDBJ databases">
        <title>Sequencing the genomes of 1000 actinobacteria strains.</title>
        <authorList>
            <person name="Klenk H.-P."/>
        </authorList>
    </citation>
    <scope>NUCLEOTIDE SEQUENCE [LARGE SCALE GENOMIC DNA]</scope>
    <source>
        <strain evidence="2 3">DSM 18082</strain>
    </source>
</reference>
<organism evidence="2 3">
    <name type="scientific">Oryzihumus leptocrescens</name>
    <dbReference type="NCBI Taxonomy" id="297536"/>
    <lineage>
        <taxon>Bacteria</taxon>
        <taxon>Bacillati</taxon>
        <taxon>Actinomycetota</taxon>
        <taxon>Actinomycetes</taxon>
        <taxon>Micrococcales</taxon>
        <taxon>Intrasporangiaceae</taxon>
        <taxon>Oryzihumus</taxon>
    </lineage>
</organism>
<evidence type="ECO:0000313" key="3">
    <source>
        <dbReference type="Proteomes" id="UP000319514"/>
    </source>
</evidence>
<feature type="domain" description="HTH cro/C1-type" evidence="1">
    <location>
        <begin position="38"/>
        <end position="72"/>
    </location>
</feature>
<dbReference type="EMBL" id="VFOQ01000001">
    <property type="protein sequence ID" value="TQL61838.1"/>
    <property type="molecule type" value="Genomic_DNA"/>
</dbReference>
<protein>
    <recommendedName>
        <fullName evidence="1">HTH cro/C1-type domain-containing protein</fullName>
    </recommendedName>
</protein>
<name>A0A542ZNA4_9MICO</name>
<dbReference type="AlphaFoldDB" id="A0A542ZNA4"/>
<dbReference type="InterPro" id="IPR016024">
    <property type="entry name" value="ARM-type_fold"/>
</dbReference>
<dbReference type="SUPFAM" id="SSF48371">
    <property type="entry name" value="ARM repeat"/>
    <property type="match status" value="1"/>
</dbReference>
<proteinExistence type="predicted"/>
<evidence type="ECO:0000259" key="1">
    <source>
        <dbReference type="PROSITE" id="PS50943"/>
    </source>
</evidence>
<keyword evidence="3" id="KW-1185">Reference proteome</keyword>
<evidence type="ECO:0000313" key="2">
    <source>
        <dbReference type="EMBL" id="TQL61838.1"/>
    </source>
</evidence>
<comment type="caution">
    <text evidence="2">The sequence shown here is derived from an EMBL/GenBank/DDBJ whole genome shotgun (WGS) entry which is preliminary data.</text>
</comment>
<dbReference type="Proteomes" id="UP000319514">
    <property type="component" value="Unassembled WGS sequence"/>
</dbReference>
<gene>
    <name evidence="2" type="ORF">FB474_3258</name>
</gene>
<dbReference type="PROSITE" id="PS50943">
    <property type="entry name" value="HTH_CROC1"/>
    <property type="match status" value="1"/>
</dbReference>